<gene>
    <name evidence="3" type="ORF">DGUA_6G017409</name>
</gene>
<evidence type="ECO:0000256" key="2">
    <source>
        <dbReference type="SAM" id="SignalP"/>
    </source>
</evidence>
<protein>
    <recommendedName>
        <fullName evidence="5">Protein TsetseEP domain-containing protein</fullName>
    </recommendedName>
</protein>
<keyword evidence="1" id="KW-0175">Coiled coil</keyword>
<evidence type="ECO:0000313" key="4">
    <source>
        <dbReference type="Proteomes" id="UP000268350"/>
    </source>
</evidence>
<dbReference type="OrthoDB" id="7977251at2759"/>
<reference evidence="4" key="1">
    <citation type="submission" date="2018-01" db="EMBL/GenBank/DDBJ databases">
        <authorList>
            <person name="Alioto T."/>
            <person name="Alioto T."/>
        </authorList>
    </citation>
    <scope>NUCLEOTIDE SEQUENCE [LARGE SCALE GENOMIC DNA]</scope>
</reference>
<dbReference type="OMA" id="CRNSLDH"/>
<evidence type="ECO:0000256" key="1">
    <source>
        <dbReference type="SAM" id="Coils"/>
    </source>
</evidence>
<dbReference type="Proteomes" id="UP000268350">
    <property type="component" value="Unassembled WGS sequence"/>
</dbReference>
<keyword evidence="4" id="KW-1185">Reference proteome</keyword>
<evidence type="ECO:0000313" key="3">
    <source>
        <dbReference type="EMBL" id="SPP82676.1"/>
    </source>
</evidence>
<evidence type="ECO:0008006" key="5">
    <source>
        <dbReference type="Google" id="ProtNLM"/>
    </source>
</evidence>
<name>A0A3B0KAH6_DROGU</name>
<keyword evidence="2" id="KW-0732">Signal</keyword>
<feature type="signal peptide" evidence="2">
    <location>
        <begin position="1"/>
        <end position="20"/>
    </location>
</feature>
<dbReference type="EMBL" id="OUUW01000007">
    <property type="protein sequence ID" value="SPP82676.1"/>
    <property type="molecule type" value="Genomic_DNA"/>
</dbReference>
<feature type="chain" id="PRO_5017368764" description="Protein TsetseEP domain-containing protein" evidence="2">
    <location>
        <begin position="21"/>
        <end position="235"/>
    </location>
</feature>
<sequence>MNLALGTLLLLSFLWVETESRRTWSKQGPLYESTKQLIAGESFRAEQLWNDTHQAIYAYAEQLQQAKDTLDTQQQQVSERLENFFDHQNTVEWGACFKQHEREVARFNRQLIDTYSVCRQSLDTVMEHFEQEVVQEASFLNVAAQRIADLSQSCQVWQLKQSNFNHAGVLLCTVAGIGGINQRLASSLELCWDILLELSLEEQNTAGSSPSCSAYYLLKMQFDEIFAEIKSCVRE</sequence>
<proteinExistence type="predicted"/>
<feature type="coiled-coil region" evidence="1">
    <location>
        <begin position="56"/>
        <end position="83"/>
    </location>
</feature>
<accession>A0A3B0KAH6</accession>
<dbReference type="AlphaFoldDB" id="A0A3B0KAH6"/>
<organism evidence="3 4">
    <name type="scientific">Drosophila guanche</name>
    <name type="common">Fruit fly</name>
    <dbReference type="NCBI Taxonomy" id="7266"/>
    <lineage>
        <taxon>Eukaryota</taxon>
        <taxon>Metazoa</taxon>
        <taxon>Ecdysozoa</taxon>
        <taxon>Arthropoda</taxon>
        <taxon>Hexapoda</taxon>
        <taxon>Insecta</taxon>
        <taxon>Pterygota</taxon>
        <taxon>Neoptera</taxon>
        <taxon>Endopterygota</taxon>
        <taxon>Diptera</taxon>
        <taxon>Brachycera</taxon>
        <taxon>Muscomorpha</taxon>
        <taxon>Ephydroidea</taxon>
        <taxon>Drosophilidae</taxon>
        <taxon>Drosophila</taxon>
        <taxon>Sophophora</taxon>
    </lineage>
</organism>